<reference evidence="1 2" key="1">
    <citation type="journal article" date="2022" name="New Phytol.">
        <title>Ecological generalism drives hyperdiversity of secondary metabolite gene clusters in xylarialean endophytes.</title>
        <authorList>
            <person name="Franco M.E.E."/>
            <person name="Wisecaver J.H."/>
            <person name="Arnold A.E."/>
            <person name="Ju Y.M."/>
            <person name="Slot J.C."/>
            <person name="Ahrendt S."/>
            <person name="Moore L.P."/>
            <person name="Eastman K.E."/>
            <person name="Scott K."/>
            <person name="Konkel Z."/>
            <person name="Mondo S.J."/>
            <person name="Kuo A."/>
            <person name="Hayes R.D."/>
            <person name="Haridas S."/>
            <person name="Andreopoulos B."/>
            <person name="Riley R."/>
            <person name="LaButti K."/>
            <person name="Pangilinan J."/>
            <person name="Lipzen A."/>
            <person name="Amirebrahimi M."/>
            <person name="Yan J."/>
            <person name="Adam C."/>
            <person name="Keymanesh K."/>
            <person name="Ng V."/>
            <person name="Louie K."/>
            <person name="Northen T."/>
            <person name="Drula E."/>
            <person name="Henrissat B."/>
            <person name="Hsieh H.M."/>
            <person name="Youens-Clark K."/>
            <person name="Lutzoni F."/>
            <person name="Miadlikowska J."/>
            <person name="Eastwood D.C."/>
            <person name="Hamelin R.C."/>
            <person name="Grigoriev I.V."/>
            <person name="U'Ren J.M."/>
        </authorList>
    </citation>
    <scope>NUCLEOTIDE SEQUENCE [LARGE SCALE GENOMIC DNA]</scope>
    <source>
        <strain evidence="1 2">CBS 119005</strain>
    </source>
</reference>
<gene>
    <name evidence="1" type="ORF">F4820DRAFT_471370</name>
</gene>
<evidence type="ECO:0000313" key="2">
    <source>
        <dbReference type="Proteomes" id="UP001497700"/>
    </source>
</evidence>
<organism evidence="1 2">
    <name type="scientific">Hypoxylon rubiginosum</name>
    <dbReference type="NCBI Taxonomy" id="110542"/>
    <lineage>
        <taxon>Eukaryota</taxon>
        <taxon>Fungi</taxon>
        <taxon>Dikarya</taxon>
        <taxon>Ascomycota</taxon>
        <taxon>Pezizomycotina</taxon>
        <taxon>Sordariomycetes</taxon>
        <taxon>Xylariomycetidae</taxon>
        <taxon>Xylariales</taxon>
        <taxon>Hypoxylaceae</taxon>
        <taxon>Hypoxylon</taxon>
    </lineage>
</organism>
<evidence type="ECO:0000313" key="1">
    <source>
        <dbReference type="EMBL" id="KAI4869792.1"/>
    </source>
</evidence>
<name>A0ACB9ZEI7_9PEZI</name>
<keyword evidence="2" id="KW-1185">Reference proteome</keyword>
<sequence length="1971" mass="214384">MGAEIHMFGGQGWSGLFQDRSLAVAKGDVCASPYTRQLLDKCHKCLIKDASSLYAEGIDDVAQLFSNFATPDSLLDPPEQCRSQPVVQGTTLCLFQLLRYLSRISDASVYQEAFGRLYGTAGFCSGILPSVVVASSPTIEAFVDNGVQAFRAAFWLGFRAGEYSRRILGVLDTDHSPWTYSLNGLNQARVTQLVSAFNSEVKNESHISIAGILRDSNITVAGSSSALKLFVSQLPTSCVARPVHVNALYHGGERMAPVVGTILNDFQKHNVTLPSFNDLRKVVFSSFDGSKLSTIASHKSLARHVLEMILVKHCDWTSVLRSIDIDQEKRVAVIYGPSPNLLVPPSFVSSKKTLDRLDVSHENAEVQLLSNYRQSEDDIAIVGVGLDLPNGSDLDGFWESLKNGINCVSRVPDDRFSHQDHVGKSAQATPHHGNFISNPWAFDNALFNISPREAKSMDPQQRVLLQCSFHALQHAGYVADATECFQRSTFGCFVGAATGDYVDRMSRDMDVYYSPGTLRAFLSGRISYCFSHSGPSVVVDTACSGSLVAIHQACKALLAKECNAALAGGVNVICGPDMQRGLGRARFLSPTGQCRPFDAAADGYCRAEGCAMFVLKRLPDAIAENDRILGVIKGTGINQSGGADSITHPHAKTQQALFEAVLNRSNILPQSITAAELHGTGTQAGDPVEYESVASVFGSRRSSSNPLIVTSIKGNIGHAEAASGSAGLAKLLMMMAKGQVPPQVGFEALNPKIAAIKDDNTLIPKQLLDWPRQQGMPRRALLNNFGAAGSNACLILEEYVDMENERGEVAPCDDNGSYVFVLSAKDATTLERYRQSVIRNTNLRQMRLCDLAYTSTARRTMFESRLVVKSASTEELLQSLESARVSPEALARVSSHHQIVFVFSGQGSQYLGMGRDLFETAPQFKKDILHCEHILVQANYPSILPIIQSRGLSMESLADHGIVATHCAVFAVEYALARLWISWGIRPDALLGHSLGEYAAFVIAGVLSVEDAILIIARRAKLVEGLCELGTSGMLSVNDSASKVQSFILTASPPLEGLTIACDNSPQQCVVSGPIDQLDDLAIAIGAAGTKTKKLDVPFGFHSPAMETIRSPLDDFVAKVQLHKPSIPLGLGLNGRMHYPTDFDHGYFASQAINPVRFRETVEDFLSHTRQNDTICLEIGPHPIVLPMMRTIKPVSSTVYLGSLRREKKGWWSMNESIAELVRCGFELDFRKIYEGQGVRLVDIPLYPFAQEEFRVPYVAIDAPEVLNSHLSSRTPSARYGSLLSPQQASSRTQDRVVYGANQRIEKFIHGHIVAGLPLCPASVYIELALQAARELQQPDATCGRIVVKDVIFSSPLVHQINQSQPETAVQVALGRTGKSGDGAPFRVSSGADDTKQTNCEGFLGLSSKDTTDTLVDTTSERFRGAQQSGQLIKRKMLYETIFSRVVSYSELYQTIDYLELNDSGKVAWGSFRLRHIALLGECVSQPVFVDTLLHAAGFLANCSTSASEVCICTKIESINLWIDAVDYTESFRLYTEISSSQKAVVGNSFAYDADGKLVGSIQGITFRRLGKEAFTRSLQTGVRDISSTKSSGGSRNGLSNHNIDHVEYDTIASPGTNGIRSIPANQSNIGIGHVNGVDKAKLAKPESDTHISNEINNAVAEVAGLPIHKVHGETDLQQIGLDSLMAFELLDLLGSQFGLEIPHTEFDSCRTPNDIVRLVESIKQPPVQRNGVRQASKSLSLIRRGSDRLSPLYMVHDGSGLCSMYSAIGSLGRNVFGISCDEKNQFRTVNDMATAYAGLVDTSKSFILGGWSFGGIVAYEMARILHERHAPVWGVIMIDSPCPTTHDGIPESVLRRICHGKPDWLLRNFETHTAMLGEHSPPATATPFPIVLLRSAEAVGVDIIGDVPCPFLGNGVERREQVSLWRGLVGPDLQVLEIPGNHFQAFDEKIVEETSRSISQAIGLIEQGPV</sequence>
<comment type="caution">
    <text evidence="1">The sequence shown here is derived from an EMBL/GenBank/DDBJ whole genome shotgun (WGS) entry which is preliminary data.</text>
</comment>
<proteinExistence type="predicted"/>
<dbReference type="EMBL" id="MU393428">
    <property type="protein sequence ID" value="KAI4869792.1"/>
    <property type="molecule type" value="Genomic_DNA"/>
</dbReference>
<dbReference type="Proteomes" id="UP001497700">
    <property type="component" value="Unassembled WGS sequence"/>
</dbReference>
<accession>A0ACB9ZEI7</accession>
<protein>
    <submittedName>
        <fullName evidence="1">Uncharacterized protein</fullName>
    </submittedName>
</protein>